<evidence type="ECO:0000313" key="3">
    <source>
        <dbReference type="Proteomes" id="UP001472677"/>
    </source>
</evidence>
<evidence type="ECO:0000256" key="1">
    <source>
        <dbReference type="SAM" id="MobiDB-lite"/>
    </source>
</evidence>
<comment type="caution">
    <text evidence="2">The sequence shown here is derived from an EMBL/GenBank/DDBJ whole genome shotgun (WGS) entry which is preliminary data.</text>
</comment>
<sequence>METTPMGGDGDASMVGSESTTRTVEPLLDGCAVITVMDQNSLTETKVVRPILWGHMKVSFWDMVMDGIAIDAHDGSIDDLKVEVIDADVTIENEEAIIDSVARNPHSGSDVDSLYGPWMQAQSRKLCGMQQRKSMLALSKGNKENIMSSSPIKSAMIASKDKVGSKVPQAKKNVMKQQKDIHVNVADVHEHLNNDNELVDGAPLKV</sequence>
<gene>
    <name evidence="2" type="ORF">V6N12_049350</name>
</gene>
<organism evidence="2 3">
    <name type="scientific">Hibiscus sabdariffa</name>
    <name type="common">roselle</name>
    <dbReference type="NCBI Taxonomy" id="183260"/>
    <lineage>
        <taxon>Eukaryota</taxon>
        <taxon>Viridiplantae</taxon>
        <taxon>Streptophyta</taxon>
        <taxon>Embryophyta</taxon>
        <taxon>Tracheophyta</taxon>
        <taxon>Spermatophyta</taxon>
        <taxon>Magnoliopsida</taxon>
        <taxon>eudicotyledons</taxon>
        <taxon>Gunneridae</taxon>
        <taxon>Pentapetalae</taxon>
        <taxon>rosids</taxon>
        <taxon>malvids</taxon>
        <taxon>Malvales</taxon>
        <taxon>Malvaceae</taxon>
        <taxon>Malvoideae</taxon>
        <taxon>Hibiscus</taxon>
    </lineage>
</organism>
<accession>A0ABR2CBX2</accession>
<dbReference type="EMBL" id="JBBPBM010000057">
    <property type="protein sequence ID" value="KAK8516628.1"/>
    <property type="molecule type" value="Genomic_DNA"/>
</dbReference>
<evidence type="ECO:0000313" key="2">
    <source>
        <dbReference type="EMBL" id="KAK8516628.1"/>
    </source>
</evidence>
<feature type="region of interest" description="Disordered" evidence="1">
    <location>
        <begin position="1"/>
        <end position="21"/>
    </location>
</feature>
<keyword evidence="3" id="KW-1185">Reference proteome</keyword>
<dbReference type="Proteomes" id="UP001472677">
    <property type="component" value="Unassembled WGS sequence"/>
</dbReference>
<name>A0ABR2CBX2_9ROSI</name>
<protein>
    <submittedName>
        <fullName evidence="2">Uncharacterized protein</fullName>
    </submittedName>
</protein>
<proteinExistence type="predicted"/>
<reference evidence="2 3" key="1">
    <citation type="journal article" date="2024" name="G3 (Bethesda)">
        <title>Genome assembly of Hibiscus sabdariffa L. provides insights into metabolisms of medicinal natural products.</title>
        <authorList>
            <person name="Kim T."/>
        </authorList>
    </citation>
    <scope>NUCLEOTIDE SEQUENCE [LARGE SCALE GENOMIC DNA]</scope>
    <source>
        <strain evidence="2">TK-2024</strain>
        <tissue evidence="2">Old leaves</tissue>
    </source>
</reference>